<dbReference type="NCBIfam" id="TIGR00462">
    <property type="entry name" value="genX"/>
    <property type="match status" value="1"/>
</dbReference>
<keyword evidence="8" id="KW-1185">Reference proteome</keyword>
<dbReference type="InterPro" id="IPR045864">
    <property type="entry name" value="aa-tRNA-synth_II/BPL/LPL"/>
</dbReference>
<dbReference type="AlphaFoldDB" id="A0A7D4NRX0"/>
<comment type="catalytic activity">
    <reaction evidence="5">
        <text>D-beta-lysine + L-lysyl-[protein] + ATP = N(6)-((3R)-3,6-diaminohexanoyl)-L-lysyl-[protein] + AMP + diphosphate + H(+)</text>
        <dbReference type="Rhea" id="RHEA:83435"/>
        <dbReference type="Rhea" id="RHEA-COMP:9752"/>
        <dbReference type="Rhea" id="RHEA-COMP:20131"/>
        <dbReference type="ChEBI" id="CHEBI:15378"/>
        <dbReference type="ChEBI" id="CHEBI:29969"/>
        <dbReference type="ChEBI" id="CHEBI:30616"/>
        <dbReference type="ChEBI" id="CHEBI:33019"/>
        <dbReference type="ChEBI" id="CHEBI:84138"/>
        <dbReference type="ChEBI" id="CHEBI:156053"/>
        <dbReference type="ChEBI" id="CHEBI:456215"/>
    </reaction>
    <physiologicalReaction direction="left-to-right" evidence="5">
        <dbReference type="Rhea" id="RHEA:83436"/>
    </physiologicalReaction>
</comment>
<dbReference type="NCBIfam" id="NF006828">
    <property type="entry name" value="PRK09350.1"/>
    <property type="match status" value="1"/>
</dbReference>
<evidence type="ECO:0000256" key="2">
    <source>
        <dbReference type="ARBA" id="ARBA00022598"/>
    </source>
</evidence>
<evidence type="ECO:0000256" key="3">
    <source>
        <dbReference type="ARBA" id="ARBA00022741"/>
    </source>
</evidence>
<sequence length="330" mass="37978">MNDFSTASKVSERRLQLEKRSQFLQRLRAFFYQRQVLEVDTPMLSQGATPDVHLRSLSSWLQVPGERERQEYFWHTSPEYPMKRLLCEGSGDIFYLGKVFRDGDLSPRHQIEFTMLEWYRVGFSLQELIDEVMELLNQLLPELREVQQLSYRQAFAEFAGVEDIFHASAEQCRACLQRHKVPEIVGVDENDKTLWEQLILTEVIEPQLGQGVITVLKDFPARDAALALIDPQNPEVAERFEVFVDAMELANGYHELADAGLYRQRFEESLAQRAQLGLPQVPLDQKLLQTLTEKPLPDCCGVALGVDRLLMLQQGERQIEAVIPFGVRQA</sequence>
<dbReference type="InterPro" id="IPR006195">
    <property type="entry name" value="aa-tRNA-synth_II"/>
</dbReference>
<keyword evidence="3" id="KW-0547">Nucleotide-binding</keyword>
<proteinExistence type="predicted"/>
<dbReference type="EMBL" id="CP054020">
    <property type="protein sequence ID" value="QKI90272.1"/>
    <property type="molecule type" value="Genomic_DNA"/>
</dbReference>
<keyword evidence="2" id="KW-0436">Ligase</keyword>
<dbReference type="InterPro" id="IPR004525">
    <property type="entry name" value="EpmA"/>
</dbReference>
<reference evidence="7 8" key="1">
    <citation type="submission" date="2020-05" db="EMBL/GenBank/DDBJ databases">
        <title>Thiomicrorhabdus sediminis sp.nov. and Thiomicrorhabdus xiamenensis sp.nov., novel sulfur-oxidizing bacteria isolated from coastal sediment.</title>
        <authorList>
            <person name="Liu X."/>
        </authorList>
    </citation>
    <scope>NUCLEOTIDE SEQUENCE [LARGE SCALE GENOMIC DNA]</scope>
    <source>
        <strain evidence="7 8">G2</strain>
    </source>
</reference>
<dbReference type="PANTHER" id="PTHR42918">
    <property type="entry name" value="LYSYL-TRNA SYNTHETASE"/>
    <property type="match status" value="1"/>
</dbReference>
<comment type="subunit">
    <text evidence="1">Homodimer.</text>
</comment>
<dbReference type="Pfam" id="PF00152">
    <property type="entry name" value="tRNA-synt_2"/>
    <property type="match status" value="1"/>
</dbReference>
<dbReference type="GO" id="GO:0000049">
    <property type="term" value="F:tRNA binding"/>
    <property type="evidence" value="ECO:0007669"/>
    <property type="project" value="TreeGrafter"/>
</dbReference>
<dbReference type="GO" id="GO:0006430">
    <property type="term" value="P:lysyl-tRNA aminoacylation"/>
    <property type="evidence" value="ECO:0007669"/>
    <property type="project" value="InterPro"/>
</dbReference>
<organism evidence="7 8">
    <name type="scientific">Thiomicrorhabdus xiamenensis</name>
    <dbReference type="NCBI Taxonomy" id="2739063"/>
    <lineage>
        <taxon>Bacteria</taxon>
        <taxon>Pseudomonadati</taxon>
        <taxon>Pseudomonadota</taxon>
        <taxon>Gammaproteobacteria</taxon>
        <taxon>Thiotrichales</taxon>
        <taxon>Piscirickettsiaceae</taxon>
        <taxon>Thiomicrorhabdus</taxon>
    </lineage>
</organism>
<dbReference type="GO" id="GO:0005829">
    <property type="term" value="C:cytosol"/>
    <property type="evidence" value="ECO:0007669"/>
    <property type="project" value="TreeGrafter"/>
</dbReference>
<dbReference type="GO" id="GO:0005524">
    <property type="term" value="F:ATP binding"/>
    <property type="evidence" value="ECO:0007669"/>
    <property type="project" value="UniProtKB-KW"/>
</dbReference>
<keyword evidence="4" id="KW-0067">ATP-binding</keyword>
<dbReference type="KEGG" id="txa:HQN79_03300"/>
<evidence type="ECO:0000256" key="1">
    <source>
        <dbReference type="ARBA" id="ARBA00011738"/>
    </source>
</evidence>
<evidence type="ECO:0000256" key="4">
    <source>
        <dbReference type="ARBA" id="ARBA00022840"/>
    </source>
</evidence>
<accession>A0A7D4NRX0</accession>
<evidence type="ECO:0000256" key="5">
    <source>
        <dbReference type="ARBA" id="ARBA00052794"/>
    </source>
</evidence>
<dbReference type="PANTHER" id="PTHR42918:SF6">
    <property type="entry name" value="ELONGATION FACTOR P--(R)-BETA-LYSINE LIGASE"/>
    <property type="match status" value="1"/>
</dbReference>
<dbReference type="Gene3D" id="3.30.930.10">
    <property type="entry name" value="Bira Bifunctional Protein, Domain 2"/>
    <property type="match status" value="1"/>
</dbReference>
<dbReference type="SUPFAM" id="SSF55681">
    <property type="entry name" value="Class II aaRS and biotin synthetases"/>
    <property type="match status" value="1"/>
</dbReference>
<dbReference type="GO" id="GO:0004824">
    <property type="term" value="F:lysine-tRNA ligase activity"/>
    <property type="evidence" value="ECO:0007669"/>
    <property type="project" value="InterPro"/>
</dbReference>
<name>A0A7D4NRX0_9GAMM</name>
<dbReference type="PROSITE" id="PS50862">
    <property type="entry name" value="AA_TRNA_LIGASE_II"/>
    <property type="match status" value="1"/>
</dbReference>
<feature type="domain" description="Aminoacyl-transfer RNA synthetases class-II family profile" evidence="6">
    <location>
        <begin position="20"/>
        <end position="324"/>
    </location>
</feature>
<protein>
    <submittedName>
        <fullName evidence="7">EF-P lysine aminoacylase GenX</fullName>
    </submittedName>
</protein>
<dbReference type="FunFam" id="3.30.930.10:FF:000017">
    <property type="entry name" value="Elongation factor P--(R)-beta-lysine ligase"/>
    <property type="match status" value="1"/>
</dbReference>
<evidence type="ECO:0000259" key="6">
    <source>
        <dbReference type="PROSITE" id="PS50862"/>
    </source>
</evidence>
<dbReference type="InterPro" id="IPR004364">
    <property type="entry name" value="Aa-tRNA-synt_II"/>
</dbReference>
<gene>
    <name evidence="7" type="primary">genX</name>
    <name evidence="7" type="ORF">HQN79_03300</name>
</gene>
<dbReference type="Proteomes" id="UP000504724">
    <property type="component" value="Chromosome"/>
</dbReference>
<evidence type="ECO:0000313" key="8">
    <source>
        <dbReference type="Proteomes" id="UP000504724"/>
    </source>
</evidence>
<evidence type="ECO:0000313" key="7">
    <source>
        <dbReference type="EMBL" id="QKI90272.1"/>
    </source>
</evidence>